<name>A0A2Z5FTL6_9BACT</name>
<dbReference type="SUPFAM" id="SSF46785">
    <property type="entry name" value="Winged helix' DNA-binding domain"/>
    <property type="match status" value="1"/>
</dbReference>
<evidence type="ECO:0000259" key="1">
    <source>
        <dbReference type="PROSITE" id="PS50995"/>
    </source>
</evidence>
<protein>
    <submittedName>
        <fullName evidence="2">Transcriptional regulator, MarR family</fullName>
    </submittedName>
</protein>
<evidence type="ECO:0000313" key="3">
    <source>
        <dbReference type="Proteomes" id="UP000253606"/>
    </source>
</evidence>
<dbReference type="GO" id="GO:0003700">
    <property type="term" value="F:DNA-binding transcription factor activity"/>
    <property type="evidence" value="ECO:0007669"/>
    <property type="project" value="InterPro"/>
</dbReference>
<dbReference type="KEGG" id="abas:ACPOL_0457"/>
<dbReference type="EMBL" id="CP030840">
    <property type="protein sequence ID" value="AXC09834.1"/>
    <property type="molecule type" value="Genomic_DNA"/>
</dbReference>
<dbReference type="GO" id="GO:0006950">
    <property type="term" value="P:response to stress"/>
    <property type="evidence" value="ECO:0007669"/>
    <property type="project" value="TreeGrafter"/>
</dbReference>
<dbReference type="Proteomes" id="UP000253606">
    <property type="component" value="Chromosome"/>
</dbReference>
<dbReference type="InterPro" id="IPR036390">
    <property type="entry name" value="WH_DNA-bd_sf"/>
</dbReference>
<gene>
    <name evidence="2" type="ORF">ACPOL_0457</name>
</gene>
<dbReference type="InterPro" id="IPR000835">
    <property type="entry name" value="HTH_MarR-typ"/>
</dbReference>
<dbReference type="OrthoDB" id="121155at2"/>
<dbReference type="AlphaFoldDB" id="A0A2Z5FTL6"/>
<dbReference type="SMART" id="SM00347">
    <property type="entry name" value="HTH_MARR"/>
    <property type="match status" value="1"/>
</dbReference>
<organism evidence="2 3">
    <name type="scientific">Acidisarcina polymorpha</name>
    <dbReference type="NCBI Taxonomy" id="2211140"/>
    <lineage>
        <taxon>Bacteria</taxon>
        <taxon>Pseudomonadati</taxon>
        <taxon>Acidobacteriota</taxon>
        <taxon>Terriglobia</taxon>
        <taxon>Terriglobales</taxon>
        <taxon>Acidobacteriaceae</taxon>
        <taxon>Acidisarcina</taxon>
    </lineage>
</organism>
<sequence>MGARLQEEIKQNKPFSGLEQETILNIHRTSGLMLHLIQQILKPRGLTAPQYNVLRILRGAGEPGLRCSEIGERMVSRDPDITRLLERLEREALIERHRNDRDRRVVYSRITSAGLEVLAQLDPVVDASAKSMLGHMTEEKLRCLIELLEEIRQGIAA</sequence>
<dbReference type="InterPro" id="IPR039422">
    <property type="entry name" value="MarR/SlyA-like"/>
</dbReference>
<dbReference type="PANTHER" id="PTHR33164">
    <property type="entry name" value="TRANSCRIPTIONAL REGULATOR, MARR FAMILY"/>
    <property type="match status" value="1"/>
</dbReference>
<dbReference type="RefSeq" id="WP_114205589.1">
    <property type="nucleotide sequence ID" value="NZ_CP030840.1"/>
</dbReference>
<dbReference type="Pfam" id="PF01047">
    <property type="entry name" value="MarR"/>
    <property type="match status" value="1"/>
</dbReference>
<dbReference type="InterPro" id="IPR036388">
    <property type="entry name" value="WH-like_DNA-bd_sf"/>
</dbReference>
<dbReference type="Gene3D" id="1.10.10.10">
    <property type="entry name" value="Winged helix-like DNA-binding domain superfamily/Winged helix DNA-binding domain"/>
    <property type="match status" value="1"/>
</dbReference>
<reference evidence="2 3" key="1">
    <citation type="journal article" date="2018" name="Front. Microbiol.">
        <title>Hydrolytic Capabilities as a Key to Environmental Success: Chitinolytic and Cellulolytic Acidobacteria From Acidic Sub-arctic Soils and Boreal Peatlands.</title>
        <authorList>
            <person name="Belova S.E."/>
            <person name="Ravin N.V."/>
            <person name="Pankratov T.A."/>
            <person name="Rakitin A.L."/>
            <person name="Ivanova A.A."/>
            <person name="Beletsky A.V."/>
            <person name="Mardanov A.V."/>
            <person name="Sinninghe Damste J.S."/>
            <person name="Dedysh S.N."/>
        </authorList>
    </citation>
    <scope>NUCLEOTIDE SEQUENCE [LARGE SCALE GENOMIC DNA]</scope>
    <source>
        <strain evidence="2 3">SBC82</strain>
    </source>
</reference>
<proteinExistence type="predicted"/>
<feature type="domain" description="HTH marR-type" evidence="1">
    <location>
        <begin position="19"/>
        <end position="153"/>
    </location>
</feature>
<dbReference type="PANTHER" id="PTHR33164:SF101">
    <property type="entry name" value="TRANSCRIPTIONAL REPRESSOR MPRA"/>
    <property type="match status" value="1"/>
</dbReference>
<keyword evidence="3" id="KW-1185">Reference proteome</keyword>
<dbReference type="PRINTS" id="PR00598">
    <property type="entry name" value="HTHMARR"/>
</dbReference>
<evidence type="ECO:0000313" key="2">
    <source>
        <dbReference type="EMBL" id="AXC09834.1"/>
    </source>
</evidence>
<accession>A0A2Z5FTL6</accession>
<dbReference type="PROSITE" id="PS50995">
    <property type="entry name" value="HTH_MARR_2"/>
    <property type="match status" value="1"/>
</dbReference>